<evidence type="ECO:0000313" key="5">
    <source>
        <dbReference type="EMBL" id="KAA0198593.1"/>
    </source>
</evidence>
<keyword evidence="1 5" id="KW-0489">Methyltransferase</keyword>
<organism evidence="5 6">
    <name type="scientific">Fasciolopsis buskii</name>
    <dbReference type="NCBI Taxonomy" id="27845"/>
    <lineage>
        <taxon>Eukaryota</taxon>
        <taxon>Metazoa</taxon>
        <taxon>Spiralia</taxon>
        <taxon>Lophotrochozoa</taxon>
        <taxon>Platyhelminthes</taxon>
        <taxon>Trematoda</taxon>
        <taxon>Digenea</taxon>
        <taxon>Plagiorchiida</taxon>
        <taxon>Echinostomata</taxon>
        <taxon>Echinostomatoidea</taxon>
        <taxon>Fasciolidae</taxon>
        <taxon>Fasciolopsis</taxon>
    </lineage>
</organism>
<dbReference type="GO" id="GO:0002939">
    <property type="term" value="P:tRNA N1-guanine methylation"/>
    <property type="evidence" value="ECO:0007669"/>
    <property type="project" value="TreeGrafter"/>
</dbReference>
<dbReference type="InterPro" id="IPR038459">
    <property type="entry name" value="MT_TRM10-typ_sf"/>
</dbReference>
<evidence type="ECO:0000256" key="1">
    <source>
        <dbReference type="ARBA" id="ARBA00022603"/>
    </source>
</evidence>
<dbReference type="Gene3D" id="3.40.1280.30">
    <property type="match status" value="1"/>
</dbReference>
<reference evidence="5" key="1">
    <citation type="submission" date="2019-05" db="EMBL/GenBank/DDBJ databases">
        <title>Annotation for the trematode Fasciolopsis buski.</title>
        <authorList>
            <person name="Choi Y.-J."/>
        </authorList>
    </citation>
    <scope>NUCLEOTIDE SEQUENCE</scope>
    <source>
        <strain evidence="5">HT</strain>
        <tissue evidence="5">Whole worm</tissue>
    </source>
</reference>
<evidence type="ECO:0000256" key="2">
    <source>
        <dbReference type="ARBA" id="ARBA00022679"/>
    </source>
</evidence>
<dbReference type="GO" id="GO:0005654">
    <property type="term" value="C:nucleoplasm"/>
    <property type="evidence" value="ECO:0007669"/>
    <property type="project" value="TreeGrafter"/>
</dbReference>
<dbReference type="PROSITE" id="PS51675">
    <property type="entry name" value="SAM_MT_TRM10"/>
    <property type="match status" value="1"/>
</dbReference>
<dbReference type="AlphaFoldDB" id="A0A8E0S0V5"/>
<evidence type="ECO:0000256" key="3">
    <source>
        <dbReference type="ARBA" id="ARBA00022691"/>
    </source>
</evidence>
<dbReference type="GO" id="GO:0008168">
    <property type="term" value="F:methyltransferase activity"/>
    <property type="evidence" value="ECO:0007669"/>
    <property type="project" value="UniProtKB-KW"/>
</dbReference>
<evidence type="ECO:0000313" key="6">
    <source>
        <dbReference type="Proteomes" id="UP000728185"/>
    </source>
</evidence>
<dbReference type="OrthoDB" id="278300at2759"/>
<keyword evidence="6" id="KW-1185">Reference proteome</keyword>
<protein>
    <submittedName>
        <fullName evidence="5">tRNA methyltransferase 10 B</fullName>
    </submittedName>
</protein>
<feature type="domain" description="SAM-dependent MTase TRM10-type" evidence="4">
    <location>
        <begin position="36"/>
        <end position="139"/>
    </location>
</feature>
<proteinExistence type="predicted"/>
<keyword evidence="3" id="KW-0949">S-adenosyl-L-methionine</keyword>
<name>A0A8E0S0V5_9TREM</name>
<dbReference type="InterPro" id="IPR007356">
    <property type="entry name" value="tRNA_m1G_MeTrfase_euk"/>
</dbReference>
<sequence length="139" mass="15898">MRKEEKCRKKERTRQLIRKQIGDGTYCSKRLQKQLTKTRLQQGLVEGLVVCIDCTYEKEMSKKECSKFAQQVCRAYGANRASKTPLSLHLTNFNPSGPLASACRAQCVGFESYVVSVDEPNISYVYIYIYIYQGLEGVH</sequence>
<dbReference type="InterPro" id="IPR028564">
    <property type="entry name" value="MT_TRM10-typ"/>
</dbReference>
<dbReference type="PANTHER" id="PTHR13563">
    <property type="entry name" value="TRNA (GUANINE-9-) METHYLTRANSFERASE"/>
    <property type="match status" value="1"/>
</dbReference>
<dbReference type="Proteomes" id="UP000728185">
    <property type="component" value="Unassembled WGS sequence"/>
</dbReference>
<dbReference type="EMBL" id="LUCM01001617">
    <property type="protein sequence ID" value="KAA0198593.1"/>
    <property type="molecule type" value="Genomic_DNA"/>
</dbReference>
<gene>
    <name evidence="5" type="ORF">FBUS_06684</name>
</gene>
<evidence type="ECO:0000259" key="4">
    <source>
        <dbReference type="PROSITE" id="PS51675"/>
    </source>
</evidence>
<comment type="caution">
    <text evidence="5">The sequence shown here is derived from an EMBL/GenBank/DDBJ whole genome shotgun (WGS) entry which is preliminary data.</text>
</comment>
<dbReference type="GO" id="GO:0000049">
    <property type="term" value="F:tRNA binding"/>
    <property type="evidence" value="ECO:0007669"/>
    <property type="project" value="TreeGrafter"/>
</dbReference>
<keyword evidence="2" id="KW-0808">Transferase</keyword>
<dbReference type="PANTHER" id="PTHR13563:SF19">
    <property type="entry name" value="TRNA METHYLTRANSFERASE 10 HOMOLOG B"/>
    <property type="match status" value="1"/>
</dbReference>
<accession>A0A8E0S0V5</accession>